<dbReference type="EMBL" id="CP073720">
    <property type="protein sequence ID" value="UWP84688.1"/>
    <property type="molecule type" value="Genomic_DNA"/>
</dbReference>
<reference evidence="1" key="1">
    <citation type="submission" date="2021-04" db="EMBL/GenBank/DDBJ databases">
        <authorList>
            <person name="Hartkoorn R.C."/>
            <person name="Beaudoing E."/>
            <person name="Hot D."/>
        </authorList>
    </citation>
    <scope>NUCLEOTIDE SEQUENCE</scope>
    <source>
        <strain evidence="1">NRRL B-16292</strain>
    </source>
</reference>
<reference evidence="1" key="2">
    <citation type="submission" date="2022-09" db="EMBL/GenBank/DDBJ databases">
        <title>Biosynthetic gene clusters of Dactylosporangioum fulvum.</title>
        <authorList>
            <person name="Caradec T."/>
        </authorList>
    </citation>
    <scope>NUCLEOTIDE SEQUENCE</scope>
    <source>
        <strain evidence="1">NRRL B-16292</strain>
    </source>
</reference>
<protein>
    <submittedName>
        <fullName evidence="1">Uncharacterized protein</fullName>
    </submittedName>
</protein>
<accession>A0ABY5W7L6</accession>
<organism evidence="1 2">
    <name type="scientific">Dactylosporangium fulvum</name>
    <dbReference type="NCBI Taxonomy" id="53359"/>
    <lineage>
        <taxon>Bacteria</taxon>
        <taxon>Bacillati</taxon>
        <taxon>Actinomycetota</taxon>
        <taxon>Actinomycetes</taxon>
        <taxon>Micromonosporales</taxon>
        <taxon>Micromonosporaceae</taxon>
        <taxon>Dactylosporangium</taxon>
    </lineage>
</organism>
<dbReference type="SUPFAM" id="SSF56634">
    <property type="entry name" value="Heme-dependent catalase-like"/>
    <property type="match status" value="1"/>
</dbReference>
<evidence type="ECO:0000313" key="1">
    <source>
        <dbReference type="EMBL" id="UWP84688.1"/>
    </source>
</evidence>
<dbReference type="Proteomes" id="UP001059617">
    <property type="component" value="Chromosome"/>
</dbReference>
<evidence type="ECO:0000313" key="2">
    <source>
        <dbReference type="Proteomes" id="UP001059617"/>
    </source>
</evidence>
<proteinExistence type="predicted"/>
<dbReference type="InterPro" id="IPR020835">
    <property type="entry name" value="Catalase_sf"/>
</dbReference>
<sequence length="71" mass="7978">MTNFHNDNERLAFGADVLVNGLDLVLDPTGLLSRCETVTQETMVWHFSQCDDEFGRRLAETLGLDHDVVKA</sequence>
<name>A0ABY5W7L6_9ACTN</name>
<keyword evidence="2" id="KW-1185">Reference proteome</keyword>
<dbReference type="RefSeq" id="WP_259862626.1">
    <property type="nucleotide sequence ID" value="NZ_BAAAST010000069.1"/>
</dbReference>
<gene>
    <name evidence="1" type="ORF">Dfulv_10815</name>
</gene>